<name>A0ABP4YR31_9ACTN</name>
<dbReference type="PROSITE" id="PS51173">
    <property type="entry name" value="CBM2"/>
    <property type="match status" value="1"/>
</dbReference>
<dbReference type="InterPro" id="IPR008965">
    <property type="entry name" value="CBM2/CBM3_carb-bd_dom_sf"/>
</dbReference>
<sequence>MKAGSSAINGWTVKWTLGSGQTISRVWNGRLTTSGTAATVTNETYIGALAASASTMFDFLASGTATTPTLTCTSP</sequence>
<dbReference type="Proteomes" id="UP001500218">
    <property type="component" value="Unassembled WGS sequence"/>
</dbReference>
<dbReference type="Gene3D" id="2.60.40.290">
    <property type="match status" value="1"/>
</dbReference>
<gene>
    <name evidence="2" type="ORF">GCM10009682_53600</name>
</gene>
<organism evidence="2 3">
    <name type="scientific">Luedemannella flava</name>
    <dbReference type="NCBI Taxonomy" id="349316"/>
    <lineage>
        <taxon>Bacteria</taxon>
        <taxon>Bacillati</taxon>
        <taxon>Actinomycetota</taxon>
        <taxon>Actinomycetes</taxon>
        <taxon>Micromonosporales</taxon>
        <taxon>Micromonosporaceae</taxon>
        <taxon>Luedemannella</taxon>
    </lineage>
</organism>
<dbReference type="RefSeq" id="WP_344138287.1">
    <property type="nucleotide sequence ID" value="NZ_BAAALT010000240.1"/>
</dbReference>
<dbReference type="SUPFAM" id="SSF49384">
    <property type="entry name" value="Carbohydrate-binding domain"/>
    <property type="match status" value="1"/>
</dbReference>
<reference evidence="3" key="1">
    <citation type="journal article" date="2019" name="Int. J. Syst. Evol. Microbiol.">
        <title>The Global Catalogue of Microorganisms (GCM) 10K type strain sequencing project: providing services to taxonomists for standard genome sequencing and annotation.</title>
        <authorList>
            <consortium name="The Broad Institute Genomics Platform"/>
            <consortium name="The Broad Institute Genome Sequencing Center for Infectious Disease"/>
            <person name="Wu L."/>
            <person name="Ma J."/>
        </authorList>
    </citation>
    <scope>NUCLEOTIDE SEQUENCE [LARGE SCALE GENOMIC DNA]</scope>
    <source>
        <strain evidence="3">JCM 13250</strain>
    </source>
</reference>
<dbReference type="InterPro" id="IPR001919">
    <property type="entry name" value="CBD2"/>
</dbReference>
<comment type="caution">
    <text evidence="2">The sequence shown here is derived from an EMBL/GenBank/DDBJ whole genome shotgun (WGS) entry which is preliminary data.</text>
</comment>
<keyword evidence="3" id="KW-1185">Reference proteome</keyword>
<evidence type="ECO:0000259" key="1">
    <source>
        <dbReference type="PROSITE" id="PS51173"/>
    </source>
</evidence>
<feature type="domain" description="CBM2" evidence="1">
    <location>
        <begin position="1"/>
        <end position="75"/>
    </location>
</feature>
<dbReference type="Pfam" id="PF00553">
    <property type="entry name" value="CBM_2"/>
    <property type="match status" value="1"/>
</dbReference>
<dbReference type="SMART" id="SM00637">
    <property type="entry name" value="CBD_II"/>
    <property type="match status" value="1"/>
</dbReference>
<evidence type="ECO:0000313" key="2">
    <source>
        <dbReference type="EMBL" id="GAA1827612.1"/>
    </source>
</evidence>
<dbReference type="InterPro" id="IPR012291">
    <property type="entry name" value="CBM2_carb-bd_dom_sf"/>
</dbReference>
<accession>A0ABP4YR31</accession>
<dbReference type="EMBL" id="BAAALT010000240">
    <property type="protein sequence ID" value="GAA1827612.1"/>
    <property type="molecule type" value="Genomic_DNA"/>
</dbReference>
<proteinExistence type="predicted"/>
<evidence type="ECO:0000313" key="3">
    <source>
        <dbReference type="Proteomes" id="UP001500218"/>
    </source>
</evidence>
<protein>
    <recommendedName>
        <fullName evidence="1">CBM2 domain-containing protein</fullName>
    </recommendedName>
</protein>